<accession>A0A0C2XG92</accession>
<dbReference type="GO" id="GO:0009117">
    <property type="term" value="P:nucleotide metabolic process"/>
    <property type="evidence" value="ECO:0007669"/>
    <property type="project" value="TreeGrafter"/>
</dbReference>
<evidence type="ECO:0000313" key="4">
    <source>
        <dbReference type="Proteomes" id="UP000054549"/>
    </source>
</evidence>
<organism evidence="3 4">
    <name type="scientific">Amanita muscaria (strain Koide BX008)</name>
    <dbReference type="NCBI Taxonomy" id="946122"/>
    <lineage>
        <taxon>Eukaryota</taxon>
        <taxon>Fungi</taxon>
        <taxon>Dikarya</taxon>
        <taxon>Basidiomycota</taxon>
        <taxon>Agaricomycotina</taxon>
        <taxon>Agaricomycetes</taxon>
        <taxon>Agaricomycetidae</taxon>
        <taxon>Agaricales</taxon>
        <taxon>Pluteineae</taxon>
        <taxon>Amanitaceae</taxon>
        <taxon>Amanita</taxon>
    </lineage>
</organism>
<gene>
    <name evidence="3" type="ORF">M378DRAFT_159131</name>
</gene>
<dbReference type="Proteomes" id="UP000054549">
    <property type="component" value="Unassembled WGS sequence"/>
</dbReference>
<evidence type="ECO:0000259" key="2">
    <source>
        <dbReference type="PROSITE" id="PS51084"/>
    </source>
</evidence>
<dbReference type="PRINTS" id="PR00332">
    <property type="entry name" value="HISTRIAD"/>
</dbReference>
<feature type="domain" description="HIT" evidence="2">
    <location>
        <begin position="25"/>
        <end position="142"/>
    </location>
</feature>
<dbReference type="PANTHER" id="PTHR46648:SF1">
    <property type="entry name" value="ADENOSINE 5'-MONOPHOSPHORAMIDASE HNT1"/>
    <property type="match status" value="1"/>
</dbReference>
<protein>
    <recommendedName>
        <fullName evidence="2">HIT domain-containing protein</fullName>
    </recommendedName>
</protein>
<dbReference type="PROSITE" id="PS51084">
    <property type="entry name" value="HIT_2"/>
    <property type="match status" value="1"/>
</dbReference>
<dbReference type="OrthoDB" id="672793at2759"/>
<dbReference type="AlphaFoldDB" id="A0A0C2XG92"/>
<dbReference type="InParanoid" id="A0A0C2XG92"/>
<dbReference type="Pfam" id="PF01230">
    <property type="entry name" value="HIT"/>
    <property type="match status" value="1"/>
</dbReference>
<evidence type="ECO:0000313" key="3">
    <source>
        <dbReference type="EMBL" id="KIL67913.1"/>
    </source>
</evidence>
<dbReference type="Gene3D" id="3.30.428.10">
    <property type="entry name" value="HIT-like"/>
    <property type="match status" value="1"/>
</dbReference>
<dbReference type="InterPro" id="IPR011146">
    <property type="entry name" value="HIT-like"/>
</dbReference>
<dbReference type="EMBL" id="KN818230">
    <property type="protein sequence ID" value="KIL67913.1"/>
    <property type="molecule type" value="Genomic_DNA"/>
</dbReference>
<keyword evidence="4" id="KW-1185">Reference proteome</keyword>
<dbReference type="InterPro" id="IPR036265">
    <property type="entry name" value="HIT-like_sf"/>
</dbReference>
<evidence type="ECO:0000256" key="1">
    <source>
        <dbReference type="PROSITE-ProRule" id="PRU00464"/>
    </source>
</evidence>
<dbReference type="STRING" id="946122.A0A0C2XG92"/>
<dbReference type="HOGENOM" id="CLU_056776_6_1_1"/>
<name>A0A0C2XG92_AMAMK</name>
<dbReference type="PANTHER" id="PTHR46648">
    <property type="entry name" value="HIT FAMILY PROTEIN 1"/>
    <property type="match status" value="1"/>
</dbReference>
<proteinExistence type="predicted"/>
<dbReference type="InterPro" id="IPR001310">
    <property type="entry name" value="Histidine_triad_HIT"/>
</dbReference>
<comment type="caution">
    <text evidence="1">Lacks conserved residue(s) required for the propagation of feature annotation.</text>
</comment>
<sequence length="148" mass="16645">MTSFMIKAHVDRQIPQGWQSDTDCTFCRIISNELPSYKVYENDKIIAILDIMPLRPGHMLVIPKAHYSRLSELPEEYASAAGVILTKVANALTHGTVVFLHLVYSFSVTKVLDNTALNVVCNQEYAQAVPHVTPSKYSSWKNIELHSL</sequence>
<reference evidence="3 4" key="1">
    <citation type="submission" date="2014-04" db="EMBL/GenBank/DDBJ databases">
        <title>Evolutionary Origins and Diversification of the Mycorrhizal Mutualists.</title>
        <authorList>
            <consortium name="DOE Joint Genome Institute"/>
            <consortium name="Mycorrhizal Genomics Consortium"/>
            <person name="Kohler A."/>
            <person name="Kuo A."/>
            <person name="Nagy L.G."/>
            <person name="Floudas D."/>
            <person name="Copeland A."/>
            <person name="Barry K.W."/>
            <person name="Cichocki N."/>
            <person name="Veneault-Fourrey C."/>
            <person name="LaButti K."/>
            <person name="Lindquist E.A."/>
            <person name="Lipzen A."/>
            <person name="Lundell T."/>
            <person name="Morin E."/>
            <person name="Murat C."/>
            <person name="Riley R."/>
            <person name="Ohm R."/>
            <person name="Sun H."/>
            <person name="Tunlid A."/>
            <person name="Henrissat B."/>
            <person name="Grigoriev I.V."/>
            <person name="Hibbett D.S."/>
            <person name="Martin F."/>
        </authorList>
    </citation>
    <scope>NUCLEOTIDE SEQUENCE [LARGE SCALE GENOMIC DNA]</scope>
    <source>
        <strain evidence="3 4">Koide BX008</strain>
    </source>
</reference>
<dbReference type="GO" id="GO:0003824">
    <property type="term" value="F:catalytic activity"/>
    <property type="evidence" value="ECO:0007669"/>
    <property type="project" value="InterPro"/>
</dbReference>
<dbReference type="SUPFAM" id="SSF54197">
    <property type="entry name" value="HIT-like"/>
    <property type="match status" value="1"/>
</dbReference>